<keyword evidence="1" id="KW-0175">Coiled coil</keyword>
<feature type="region of interest" description="Disordered" evidence="2">
    <location>
        <begin position="1"/>
        <end position="52"/>
    </location>
</feature>
<feature type="compositionally biased region" description="Polar residues" evidence="2">
    <location>
        <begin position="992"/>
        <end position="1001"/>
    </location>
</feature>
<proteinExistence type="predicted"/>
<feature type="region of interest" description="Disordered" evidence="2">
    <location>
        <begin position="430"/>
        <end position="606"/>
    </location>
</feature>
<name>A0A5C5FNL1_9BASI</name>
<dbReference type="Gene3D" id="1.10.287.1490">
    <property type="match status" value="1"/>
</dbReference>
<accession>A0A5C5FNL1</accession>
<evidence type="ECO:0000259" key="3">
    <source>
        <dbReference type="Pfam" id="PF15456"/>
    </source>
</evidence>
<feature type="region of interest" description="Disordered" evidence="2">
    <location>
        <begin position="228"/>
        <end position="252"/>
    </location>
</feature>
<feature type="region of interest" description="Disordered" evidence="2">
    <location>
        <begin position="921"/>
        <end position="1014"/>
    </location>
</feature>
<feature type="compositionally biased region" description="Low complexity" evidence="2">
    <location>
        <begin position="499"/>
        <end position="510"/>
    </location>
</feature>
<protein>
    <submittedName>
        <fullName evidence="4">Proteophosphoglycan 5</fullName>
    </submittedName>
</protein>
<dbReference type="STRING" id="5288.A0A5C5FNL1"/>
<organism evidence="4 5">
    <name type="scientific">Rhodotorula diobovata</name>
    <dbReference type="NCBI Taxonomy" id="5288"/>
    <lineage>
        <taxon>Eukaryota</taxon>
        <taxon>Fungi</taxon>
        <taxon>Dikarya</taxon>
        <taxon>Basidiomycota</taxon>
        <taxon>Pucciniomycotina</taxon>
        <taxon>Microbotryomycetes</taxon>
        <taxon>Sporidiobolales</taxon>
        <taxon>Sporidiobolaceae</taxon>
        <taxon>Rhodotorula</taxon>
    </lineage>
</organism>
<feature type="domain" description="Up-regulated during septation protein 1" evidence="3">
    <location>
        <begin position="168"/>
        <end position="295"/>
    </location>
</feature>
<dbReference type="Proteomes" id="UP000311382">
    <property type="component" value="Unassembled WGS sequence"/>
</dbReference>
<feature type="coiled-coil region" evidence="1">
    <location>
        <begin position="684"/>
        <end position="770"/>
    </location>
</feature>
<evidence type="ECO:0000256" key="1">
    <source>
        <dbReference type="SAM" id="Coils"/>
    </source>
</evidence>
<feature type="compositionally biased region" description="Low complexity" evidence="2">
    <location>
        <begin position="572"/>
        <end position="585"/>
    </location>
</feature>
<feature type="region of interest" description="Disordered" evidence="2">
    <location>
        <begin position="65"/>
        <end position="93"/>
    </location>
</feature>
<evidence type="ECO:0000313" key="4">
    <source>
        <dbReference type="EMBL" id="TNY18423.1"/>
    </source>
</evidence>
<evidence type="ECO:0000256" key="2">
    <source>
        <dbReference type="SAM" id="MobiDB-lite"/>
    </source>
</evidence>
<reference evidence="4 5" key="1">
    <citation type="submission" date="2019-03" db="EMBL/GenBank/DDBJ databases">
        <title>Rhodosporidium diobovatum UCD-FST 08-225 genome sequencing, assembly, and annotation.</title>
        <authorList>
            <person name="Fakankun I.U."/>
            <person name="Fristensky B."/>
            <person name="Levin D.B."/>
        </authorList>
    </citation>
    <scope>NUCLEOTIDE SEQUENCE [LARGE SCALE GENOMIC DNA]</scope>
    <source>
        <strain evidence="4 5">UCD-FST 08-225</strain>
    </source>
</reference>
<feature type="compositionally biased region" description="Basic and acidic residues" evidence="2">
    <location>
        <begin position="595"/>
        <end position="606"/>
    </location>
</feature>
<dbReference type="InterPro" id="IPR029191">
    <property type="entry name" value="Uds1"/>
</dbReference>
<feature type="compositionally biased region" description="Basic and acidic residues" evidence="2">
    <location>
        <begin position="430"/>
        <end position="450"/>
    </location>
</feature>
<feature type="compositionally biased region" description="Low complexity" evidence="2">
    <location>
        <begin position="1"/>
        <end position="33"/>
    </location>
</feature>
<feature type="compositionally biased region" description="Basic and acidic residues" evidence="2">
    <location>
        <begin position="517"/>
        <end position="571"/>
    </location>
</feature>
<sequence>MRRIFGASSITGSSTSNSLASDALPSPSSTTASHEYPSSHGQDAPSANDLSSKSWFGLARSASHSSVASRGSASSPGPGAQPPPHLAAGSSRLAESFNLEVEDDFDFGQLPFGQARSPPPPLSPPGTGRKRDSARSSVGGGFGAGRSRPFSPEATVPAETVSQDALMIELLSGAAVVEARDFEILAWEETQEAKKEHALLSTRIASLTRSVALETRLRDSAAKLVRLSAPASEASTPSNPGSPARPRVTREQAEAQLATAQAKLEALQADLYKVGSREAELRTKLLRHTAAVLAASLRQKEQEDEGLSTPAAAHTLSPALGSPAAASHLRATPSSTGSNRFDGAHFFAGNREAIVPRARTISANGTVGSPYASPQLGASGSFGVNAVQLEHEVAERDARIKELEAQASSLERRLVEVQQQAEADVRAVREALDRKEPEAREEQERTRRELSSAQADVKGLREELHAARDDVEHARRQHEVLRREADEARREAEEHRSRLSLSRSSPSADDAQGEVDAASKLRDQALELAETQHKLEEAEERVVELEEELQRTEEEMKDERRSWEDKVREAEAAGSAASAPLASRVGEVDDDERVEESRRRIEQLEGERQSVVQAISDVLRRHRTRPTLGAALREAPSLDDDLEGRQDLPAYLASTLDAHFDRASSHVEGLGSDLSALHEQRDLRAGIEDEVAQAHERVQALEADVESLQAERDSLETELDLLRSQTHDHEARLSMVPQLEADLKTARDAATQAQRELAGAQSRLAELDALVATQDKQLQDLWRTIPPLEGRTRANSELNDLSSLRTAFEASSPQQPARKPIGALLKNAIGAGGSSSEAGDAVSASGDYSVEALVARVELLLAEDQKLVQKLVALEGEQGAKGDAQDKKIAELEERLEVSGNQEVTMLERLNDLTESLEQTRAEKRKLEADQAQLHEQLAVAQRSPTPAPAAPTDESEMQELRDQIADLEEELADAQRREQKTRAQLLDELSGVQSELTQTRTKLRQAERKLGSK</sequence>
<dbReference type="PANTHER" id="PTHR43941">
    <property type="entry name" value="STRUCTURAL MAINTENANCE OF CHROMOSOMES PROTEIN 2"/>
    <property type="match status" value="1"/>
</dbReference>
<evidence type="ECO:0000313" key="5">
    <source>
        <dbReference type="Proteomes" id="UP000311382"/>
    </source>
</evidence>
<feature type="compositionally biased region" description="Basic and acidic residues" evidence="2">
    <location>
        <begin position="458"/>
        <end position="497"/>
    </location>
</feature>
<dbReference type="Pfam" id="PF15456">
    <property type="entry name" value="Uds1"/>
    <property type="match status" value="1"/>
</dbReference>
<feature type="region of interest" description="Disordered" evidence="2">
    <location>
        <begin position="108"/>
        <end position="155"/>
    </location>
</feature>
<gene>
    <name evidence="4" type="ORF">DMC30DRAFT_54449</name>
</gene>
<feature type="compositionally biased region" description="Basic and acidic residues" evidence="2">
    <location>
        <begin position="1005"/>
        <end position="1014"/>
    </location>
</feature>
<comment type="caution">
    <text evidence="4">The sequence shown here is derived from an EMBL/GenBank/DDBJ whole genome shotgun (WGS) entry which is preliminary data.</text>
</comment>
<keyword evidence="5" id="KW-1185">Reference proteome</keyword>
<dbReference type="OrthoDB" id="5569911at2759"/>
<dbReference type="AlphaFoldDB" id="A0A5C5FNL1"/>
<feature type="compositionally biased region" description="Low complexity" evidence="2">
    <location>
        <begin position="65"/>
        <end position="78"/>
    </location>
</feature>
<dbReference type="EMBL" id="SOZI01000139">
    <property type="protein sequence ID" value="TNY18423.1"/>
    <property type="molecule type" value="Genomic_DNA"/>
</dbReference>